<reference evidence="2" key="2">
    <citation type="submission" date="2020-09" db="EMBL/GenBank/DDBJ databases">
        <title>Reference genome assembly for Australian Ascochyta lentis isolate Al4.</title>
        <authorList>
            <person name="Lee R.C."/>
            <person name="Farfan-Caceres L.M."/>
            <person name="Debler J.W."/>
            <person name="Williams A.H."/>
            <person name="Henares B.M."/>
        </authorList>
    </citation>
    <scope>NUCLEOTIDE SEQUENCE</scope>
    <source>
        <strain evidence="2">Al4</strain>
    </source>
</reference>
<dbReference type="EMBL" id="RZGK01000021">
    <property type="protein sequence ID" value="KAF9691329.1"/>
    <property type="molecule type" value="Genomic_DNA"/>
</dbReference>
<evidence type="ECO:0000313" key="2">
    <source>
        <dbReference type="EMBL" id="KAF9691329.1"/>
    </source>
</evidence>
<dbReference type="AlphaFoldDB" id="A0A8H7MD17"/>
<proteinExistence type="predicted"/>
<evidence type="ECO:0000256" key="1">
    <source>
        <dbReference type="SAM" id="SignalP"/>
    </source>
</evidence>
<evidence type="ECO:0008006" key="4">
    <source>
        <dbReference type="Google" id="ProtNLM"/>
    </source>
</evidence>
<dbReference type="OrthoDB" id="3770800at2759"/>
<feature type="chain" id="PRO_5034134927" description="Secreted protein" evidence="1">
    <location>
        <begin position="19"/>
        <end position="117"/>
    </location>
</feature>
<evidence type="ECO:0000313" key="3">
    <source>
        <dbReference type="Proteomes" id="UP000651452"/>
    </source>
</evidence>
<feature type="signal peptide" evidence="1">
    <location>
        <begin position="1"/>
        <end position="18"/>
    </location>
</feature>
<sequence>MKLSTPLVLLASVTGAMAGCYSGGQTWISECNKNAFRGAVRDLCKGTLSGYFNAPGTTKTACANSPCNGIRANFAVAWKGRSGGYSLAESDCVLRLNNEINGCDYGGESTVSDWFFQ</sequence>
<dbReference type="PROSITE" id="PS51257">
    <property type="entry name" value="PROKAR_LIPOPROTEIN"/>
    <property type="match status" value="1"/>
</dbReference>
<keyword evidence="3" id="KW-1185">Reference proteome</keyword>
<organism evidence="2 3">
    <name type="scientific">Ascochyta lentis</name>
    <dbReference type="NCBI Taxonomy" id="205686"/>
    <lineage>
        <taxon>Eukaryota</taxon>
        <taxon>Fungi</taxon>
        <taxon>Dikarya</taxon>
        <taxon>Ascomycota</taxon>
        <taxon>Pezizomycotina</taxon>
        <taxon>Dothideomycetes</taxon>
        <taxon>Pleosporomycetidae</taxon>
        <taxon>Pleosporales</taxon>
        <taxon>Pleosporineae</taxon>
        <taxon>Didymellaceae</taxon>
        <taxon>Ascochyta</taxon>
    </lineage>
</organism>
<keyword evidence="1" id="KW-0732">Signal</keyword>
<dbReference type="Proteomes" id="UP000651452">
    <property type="component" value="Unassembled WGS sequence"/>
</dbReference>
<reference evidence="2" key="1">
    <citation type="submission" date="2018-12" db="EMBL/GenBank/DDBJ databases">
        <authorList>
            <person name="Syme R.A."/>
            <person name="Farfan-Caceres L."/>
            <person name="Lichtenzveig J."/>
        </authorList>
    </citation>
    <scope>NUCLEOTIDE SEQUENCE</scope>
    <source>
        <strain evidence="2">Al4</strain>
    </source>
</reference>
<name>A0A8H7MD17_9PLEO</name>
<accession>A0A8H7MD17</accession>
<protein>
    <recommendedName>
        <fullName evidence="4">Secreted protein</fullName>
    </recommendedName>
</protein>
<gene>
    <name evidence="2" type="ORF">EKO04_010928</name>
</gene>
<comment type="caution">
    <text evidence="2">The sequence shown here is derived from an EMBL/GenBank/DDBJ whole genome shotgun (WGS) entry which is preliminary data.</text>
</comment>